<organism evidence="13">
    <name type="scientific">Clostridium botulinum B str. Osaka05</name>
    <dbReference type="NCBI Taxonomy" id="1407017"/>
    <lineage>
        <taxon>Bacteria</taxon>
        <taxon>Bacillati</taxon>
        <taxon>Bacillota</taxon>
        <taxon>Clostridia</taxon>
        <taxon>Eubacteriales</taxon>
        <taxon>Clostridiaceae</taxon>
        <taxon>Clostridium</taxon>
    </lineage>
</organism>
<dbReference type="InterPro" id="IPR029062">
    <property type="entry name" value="Class_I_gatase-like"/>
</dbReference>
<dbReference type="GO" id="GO:0004359">
    <property type="term" value="F:glutaminase activity"/>
    <property type="evidence" value="ECO:0007669"/>
    <property type="project" value="UniProtKB-UniRule"/>
</dbReference>
<dbReference type="PROSITE" id="PS51273">
    <property type="entry name" value="GATASE_TYPE_1"/>
    <property type="match status" value="1"/>
</dbReference>
<dbReference type="GO" id="GO:0042823">
    <property type="term" value="P:pyridoxal phosphate biosynthetic process"/>
    <property type="evidence" value="ECO:0007669"/>
    <property type="project" value="UniProtKB-UniRule"/>
</dbReference>
<dbReference type="EC" id="3.5.1.2" evidence="10"/>
<dbReference type="Pfam" id="PF01174">
    <property type="entry name" value="SNO"/>
    <property type="match status" value="1"/>
</dbReference>
<evidence type="ECO:0000256" key="11">
    <source>
        <dbReference type="PIRSR" id="PIRSR005639-1"/>
    </source>
</evidence>
<gene>
    <name evidence="10" type="primary">pdxT</name>
    <name evidence="13" type="ORF">CBO05C_2922</name>
</gene>
<evidence type="ECO:0000256" key="4">
    <source>
        <dbReference type="ARBA" id="ARBA00022962"/>
    </source>
</evidence>
<comment type="catalytic activity">
    <reaction evidence="7 10">
        <text>L-glutamine + H2O = L-glutamate + NH4(+)</text>
        <dbReference type="Rhea" id="RHEA:15889"/>
        <dbReference type="ChEBI" id="CHEBI:15377"/>
        <dbReference type="ChEBI" id="CHEBI:28938"/>
        <dbReference type="ChEBI" id="CHEBI:29985"/>
        <dbReference type="ChEBI" id="CHEBI:58359"/>
        <dbReference type="EC" id="3.5.1.2"/>
    </reaction>
</comment>
<dbReference type="InterPro" id="IPR021196">
    <property type="entry name" value="PdxT/SNO_CS"/>
</dbReference>
<accession>A0A0S6U6J3</accession>
<dbReference type="NCBIfam" id="TIGR03800">
    <property type="entry name" value="PLP_synth_Pdx2"/>
    <property type="match status" value="1"/>
</dbReference>
<comment type="function">
    <text evidence="8 10">Catalyzes the hydrolysis of glutamine to glutamate and ammonia as part of the biosynthesis of pyridoxal 5'-phosphate. The resulting ammonia molecule is channeled to the active site of PdxS.</text>
</comment>
<dbReference type="CDD" id="cd01749">
    <property type="entry name" value="GATase1_PB"/>
    <property type="match status" value="1"/>
</dbReference>
<dbReference type="InterPro" id="IPR002161">
    <property type="entry name" value="PdxT/SNO"/>
</dbReference>
<dbReference type="GO" id="GO:1903600">
    <property type="term" value="C:glutaminase complex"/>
    <property type="evidence" value="ECO:0007669"/>
    <property type="project" value="TreeGrafter"/>
</dbReference>
<dbReference type="HAMAP" id="MF_01615">
    <property type="entry name" value="PdxT"/>
    <property type="match status" value="1"/>
</dbReference>
<keyword evidence="13" id="KW-0808">Transferase</keyword>
<dbReference type="SUPFAM" id="SSF52317">
    <property type="entry name" value="Class I glutamine amidotransferase-like"/>
    <property type="match status" value="1"/>
</dbReference>
<reference evidence="13" key="1">
    <citation type="submission" date="2013-10" db="EMBL/GenBank/DDBJ databases">
        <title>Draft genome sequence of Clostridium botulinum type B strain Osaka05.</title>
        <authorList>
            <person name="Sakaguchi Y."/>
            <person name="Hosomi K."/>
            <person name="Uchiyama J."/>
            <person name="Ogura Y."/>
            <person name="Sakaguchi M."/>
            <person name="Kohda T."/>
            <person name="Mukamoto M."/>
            <person name="Misawa N."/>
            <person name="Matsuzaki S."/>
            <person name="Hayashi T."/>
            <person name="Kozaki S."/>
        </authorList>
    </citation>
    <scope>NUCLEOTIDE SEQUENCE</scope>
    <source>
        <strain evidence="13">Osaka05</strain>
    </source>
</reference>
<proteinExistence type="inferred from homology"/>
<feature type="binding site" evidence="10 12">
    <location>
        <begin position="136"/>
        <end position="137"/>
    </location>
    <ligand>
        <name>L-glutamine</name>
        <dbReference type="ChEBI" id="CHEBI:58359"/>
    </ligand>
</feature>
<comment type="catalytic activity">
    <reaction evidence="6 10">
        <text>aldehydo-D-ribose 5-phosphate + D-glyceraldehyde 3-phosphate + L-glutamine = pyridoxal 5'-phosphate + L-glutamate + phosphate + 3 H2O + H(+)</text>
        <dbReference type="Rhea" id="RHEA:31507"/>
        <dbReference type="ChEBI" id="CHEBI:15377"/>
        <dbReference type="ChEBI" id="CHEBI:15378"/>
        <dbReference type="ChEBI" id="CHEBI:29985"/>
        <dbReference type="ChEBI" id="CHEBI:43474"/>
        <dbReference type="ChEBI" id="CHEBI:58273"/>
        <dbReference type="ChEBI" id="CHEBI:58359"/>
        <dbReference type="ChEBI" id="CHEBI:59776"/>
        <dbReference type="ChEBI" id="CHEBI:597326"/>
        <dbReference type="EC" id="4.3.3.6"/>
    </reaction>
</comment>
<dbReference type="Gene3D" id="3.40.50.880">
    <property type="match status" value="1"/>
</dbReference>
<dbReference type="EC" id="4.3.3.6" evidence="10"/>
<evidence type="ECO:0000256" key="7">
    <source>
        <dbReference type="ARBA" id="ARBA00049534"/>
    </source>
</evidence>
<dbReference type="GO" id="GO:0006543">
    <property type="term" value="P:L-glutamine catabolic process"/>
    <property type="evidence" value="ECO:0007669"/>
    <property type="project" value="UniProtKB-UniRule"/>
</dbReference>
<evidence type="ECO:0000256" key="1">
    <source>
        <dbReference type="ARBA" id="ARBA00008345"/>
    </source>
</evidence>
<keyword evidence="3 10" id="KW-0663">Pyridoxal phosphate</keyword>
<comment type="subunit">
    <text evidence="9 10">In the presence of PdxS, forms a dodecamer of heterodimers. Only shows activity in the heterodimer.</text>
</comment>
<sequence length="193" mass="22049">MIKVGVLDLQGSVAEHMKILEKIENVDPVRVKYKEDLDNIQGIILPGGESTTLGKLLKDFNIYDTLKEKIEEGLPVWGTCAGMILLAKDIQGQKESYFKVIDIKVKRNAYGSQLNSFSIEEMLEYIDKEPIELVFIRAPYITTVGSNVTILKRVRKNIVAAKEKNVLVTSFHPELTEDTRFHKYFIDKFIKNK</sequence>
<comment type="pathway">
    <text evidence="10">Cofactor biosynthesis; pyridoxal 5'-phosphate biosynthesis.</text>
</comment>
<evidence type="ECO:0000256" key="3">
    <source>
        <dbReference type="ARBA" id="ARBA00022898"/>
    </source>
</evidence>
<dbReference type="PANTHER" id="PTHR31559">
    <property type="entry name" value="PYRIDOXAL 5'-PHOSPHATE SYNTHASE SUBUNIT SNO"/>
    <property type="match status" value="1"/>
</dbReference>
<dbReference type="AlphaFoldDB" id="A0A0S6U6J3"/>
<keyword evidence="5 10" id="KW-0456">Lyase</keyword>
<keyword evidence="4 10" id="KW-0315">Glutamine amidotransferase</keyword>
<feature type="active site" description="Charge relay system" evidence="10 11">
    <location>
        <position position="172"/>
    </location>
</feature>
<evidence type="ECO:0000256" key="8">
    <source>
        <dbReference type="ARBA" id="ARBA00054599"/>
    </source>
</evidence>
<evidence type="ECO:0000256" key="5">
    <source>
        <dbReference type="ARBA" id="ARBA00023239"/>
    </source>
</evidence>
<dbReference type="GO" id="GO:0016740">
    <property type="term" value="F:transferase activity"/>
    <property type="evidence" value="ECO:0007669"/>
    <property type="project" value="UniProtKB-KW"/>
</dbReference>
<dbReference type="PROSITE" id="PS01236">
    <property type="entry name" value="PDXT_SNO_1"/>
    <property type="match status" value="1"/>
</dbReference>
<evidence type="ECO:0000313" key="13">
    <source>
        <dbReference type="EMBL" id="GAE03232.1"/>
    </source>
</evidence>
<evidence type="ECO:0000256" key="12">
    <source>
        <dbReference type="PIRSR" id="PIRSR005639-2"/>
    </source>
</evidence>
<dbReference type="GO" id="GO:0008614">
    <property type="term" value="P:pyridoxine metabolic process"/>
    <property type="evidence" value="ECO:0007669"/>
    <property type="project" value="TreeGrafter"/>
</dbReference>
<keyword evidence="2 10" id="KW-0378">Hydrolase</keyword>
<evidence type="ECO:0000256" key="6">
    <source>
        <dbReference type="ARBA" id="ARBA00047992"/>
    </source>
</evidence>
<dbReference type="GO" id="GO:0005829">
    <property type="term" value="C:cytosol"/>
    <property type="evidence" value="ECO:0007669"/>
    <property type="project" value="TreeGrafter"/>
</dbReference>
<protein>
    <recommendedName>
        <fullName evidence="10">Pyridoxal 5'-phosphate synthase subunit PdxT</fullName>
        <ecNumber evidence="10">4.3.3.6</ecNumber>
    </recommendedName>
    <alternativeName>
        <fullName evidence="10">Pdx2</fullName>
    </alternativeName>
    <alternativeName>
        <fullName evidence="10">Pyridoxal 5'-phosphate synthase glutaminase subunit</fullName>
        <ecNumber evidence="10">3.5.1.2</ecNumber>
    </alternativeName>
</protein>
<evidence type="ECO:0000256" key="9">
    <source>
        <dbReference type="ARBA" id="ARBA00064749"/>
    </source>
</evidence>
<feature type="binding site" evidence="10 12">
    <location>
        <begin position="48"/>
        <end position="50"/>
    </location>
    <ligand>
        <name>L-glutamine</name>
        <dbReference type="ChEBI" id="CHEBI:58359"/>
    </ligand>
</feature>
<dbReference type="PIRSF" id="PIRSF005639">
    <property type="entry name" value="Glut_amidoT_SNO"/>
    <property type="match status" value="1"/>
</dbReference>
<dbReference type="Proteomes" id="UP000054164">
    <property type="component" value="Unassembled WGS sequence"/>
</dbReference>
<dbReference type="UniPathway" id="UPA00245"/>
<feature type="active site" description="Nucleophile" evidence="10 11">
    <location>
        <position position="80"/>
    </location>
</feature>
<dbReference type="GO" id="GO:0036381">
    <property type="term" value="F:pyridoxal 5'-phosphate synthase (glutamine hydrolysing) activity"/>
    <property type="evidence" value="ECO:0007669"/>
    <property type="project" value="UniProtKB-UniRule"/>
</dbReference>
<dbReference type="EMBL" id="DF384213">
    <property type="protein sequence ID" value="GAE03232.1"/>
    <property type="molecule type" value="Genomic_DNA"/>
</dbReference>
<dbReference type="FunFam" id="3.40.50.880:FF:000010">
    <property type="entry name" value="uncharacterized protein LOC100176842 isoform X2"/>
    <property type="match status" value="1"/>
</dbReference>
<comment type="similarity">
    <text evidence="1 10">Belongs to the glutaminase PdxT/SNO family.</text>
</comment>
<evidence type="ECO:0000256" key="10">
    <source>
        <dbReference type="HAMAP-Rule" id="MF_01615"/>
    </source>
</evidence>
<feature type="binding site" evidence="10 12">
    <location>
        <position position="107"/>
    </location>
    <ligand>
        <name>L-glutamine</name>
        <dbReference type="ChEBI" id="CHEBI:58359"/>
    </ligand>
</feature>
<dbReference type="HOGENOM" id="CLU_069674_2_0_9"/>
<name>A0A0S6U6J3_CLOBO</name>
<evidence type="ECO:0000256" key="2">
    <source>
        <dbReference type="ARBA" id="ARBA00022801"/>
    </source>
</evidence>
<dbReference type="PROSITE" id="PS51130">
    <property type="entry name" value="PDXT_SNO_2"/>
    <property type="match status" value="1"/>
</dbReference>
<dbReference type="PANTHER" id="PTHR31559:SF0">
    <property type="entry name" value="PYRIDOXAL 5'-PHOSPHATE SYNTHASE SUBUNIT SNO1-RELATED"/>
    <property type="match status" value="1"/>
</dbReference>
<feature type="active site" description="Charge relay system" evidence="10 11">
    <location>
        <position position="174"/>
    </location>
</feature>